<dbReference type="InterPro" id="IPR039761">
    <property type="entry name" value="Bms1/Tsr1"/>
</dbReference>
<keyword evidence="6" id="KW-0067">ATP-binding</keyword>
<dbReference type="InterPro" id="IPR030387">
    <property type="entry name" value="G_Bms1/Tsr1_dom"/>
</dbReference>
<dbReference type="SMART" id="SM00785">
    <property type="entry name" value="AARP2CN"/>
    <property type="match status" value="1"/>
</dbReference>
<keyword evidence="5" id="KW-0378">Hydrolase</keyword>
<feature type="compositionally biased region" description="Basic and acidic residues" evidence="11">
    <location>
        <begin position="720"/>
        <end position="739"/>
    </location>
</feature>
<dbReference type="Proteomes" id="UP000007797">
    <property type="component" value="Unassembled WGS sequence"/>
</dbReference>
<evidence type="ECO:0000256" key="8">
    <source>
        <dbReference type="ARBA" id="ARBA00023242"/>
    </source>
</evidence>
<feature type="compositionally biased region" description="Acidic residues" evidence="11">
    <location>
        <begin position="575"/>
        <end position="595"/>
    </location>
</feature>
<feature type="domain" description="Bms1-type G" evidence="12">
    <location>
        <begin position="82"/>
        <end position="246"/>
    </location>
</feature>
<dbReference type="InterPro" id="IPR012948">
    <property type="entry name" value="AARP2CN"/>
</dbReference>
<feature type="region of interest" description="Disordered" evidence="11">
    <location>
        <begin position="1"/>
        <end position="40"/>
    </location>
</feature>
<dbReference type="SMART" id="SM01362">
    <property type="entry name" value="DUF663"/>
    <property type="match status" value="1"/>
</dbReference>
<dbReference type="RefSeq" id="XP_004354182.1">
    <property type="nucleotide sequence ID" value="XM_004354130.1"/>
</dbReference>
<dbReference type="OMA" id="KLHVPMV"/>
<keyword evidence="7" id="KW-0342">GTP-binding</keyword>
<keyword evidence="14" id="KW-1185">Reference proteome</keyword>
<dbReference type="GO" id="GO:0005524">
    <property type="term" value="F:ATP binding"/>
    <property type="evidence" value="ECO:0007669"/>
    <property type="project" value="UniProtKB-KW"/>
</dbReference>
<feature type="compositionally biased region" description="Acidic residues" evidence="11">
    <location>
        <begin position="506"/>
        <end position="565"/>
    </location>
</feature>
<comment type="subcellular location">
    <subcellularLocation>
        <location evidence="1">Nucleus</location>
        <location evidence="1">Nucleolus</location>
    </subcellularLocation>
</comment>
<dbReference type="GO" id="GO:0034511">
    <property type="term" value="F:U3 snoRNA binding"/>
    <property type="evidence" value="ECO:0007669"/>
    <property type="project" value="TreeGrafter"/>
</dbReference>
<gene>
    <name evidence="13" type="primary">bms1l</name>
    <name evidence="13" type="ORF">DFA_10277</name>
</gene>
<feature type="region of interest" description="Disordered" evidence="11">
    <location>
        <begin position="372"/>
        <end position="402"/>
    </location>
</feature>
<evidence type="ECO:0000259" key="12">
    <source>
        <dbReference type="PROSITE" id="PS51714"/>
    </source>
</evidence>
<evidence type="ECO:0000256" key="4">
    <source>
        <dbReference type="ARBA" id="ARBA00022741"/>
    </source>
</evidence>
<keyword evidence="3" id="KW-0597">Phosphoprotein</keyword>
<dbReference type="Pfam" id="PF08142">
    <property type="entry name" value="AARP2CN"/>
    <property type="match status" value="1"/>
</dbReference>
<dbReference type="GO" id="GO:0005525">
    <property type="term" value="F:GTP binding"/>
    <property type="evidence" value="ECO:0007669"/>
    <property type="project" value="UniProtKB-KW"/>
</dbReference>
<dbReference type="GO" id="GO:0000479">
    <property type="term" value="P:endonucleolytic cleavage of tricistronic rRNA transcript (SSU-rRNA, 5.8S rRNA, LSU-rRNA)"/>
    <property type="evidence" value="ECO:0007669"/>
    <property type="project" value="TreeGrafter"/>
</dbReference>
<comment type="catalytic activity">
    <reaction evidence="9">
        <text>GTP + H2O = GDP + phosphate + H(+)</text>
        <dbReference type="Rhea" id="RHEA:19669"/>
        <dbReference type="ChEBI" id="CHEBI:15377"/>
        <dbReference type="ChEBI" id="CHEBI:15378"/>
        <dbReference type="ChEBI" id="CHEBI:37565"/>
        <dbReference type="ChEBI" id="CHEBI:43474"/>
        <dbReference type="ChEBI" id="CHEBI:58189"/>
    </reaction>
    <physiologicalReaction direction="left-to-right" evidence="9">
        <dbReference type="Rhea" id="RHEA:19670"/>
    </physiologicalReaction>
</comment>
<dbReference type="STRING" id="1054147.F4Q9S1"/>
<feature type="compositionally biased region" description="Acidic residues" evidence="11">
    <location>
        <begin position="377"/>
        <end position="395"/>
    </location>
</feature>
<dbReference type="InterPro" id="IPR007034">
    <property type="entry name" value="BMS1_TSR1_C"/>
</dbReference>
<dbReference type="KEGG" id="dfa:DFA_10277"/>
<evidence type="ECO:0000256" key="11">
    <source>
        <dbReference type="SAM" id="MobiDB-lite"/>
    </source>
</evidence>
<feature type="region of interest" description="Disordered" evidence="11">
    <location>
        <begin position="1158"/>
        <end position="1185"/>
    </location>
</feature>
<feature type="region of interest" description="Disordered" evidence="11">
    <location>
        <begin position="695"/>
        <end position="766"/>
    </location>
</feature>
<evidence type="ECO:0000256" key="9">
    <source>
        <dbReference type="ARBA" id="ARBA00049117"/>
    </source>
</evidence>
<dbReference type="FunFam" id="3.40.50.300:FF:000105">
    <property type="entry name" value="BMS1 ribosome biogenesis factor"/>
    <property type="match status" value="1"/>
</dbReference>
<dbReference type="CDD" id="cd01882">
    <property type="entry name" value="BMS1"/>
    <property type="match status" value="1"/>
</dbReference>
<keyword evidence="8" id="KW-0539">Nucleus</keyword>
<feature type="compositionally biased region" description="Basic and acidic residues" evidence="11">
    <location>
        <begin position="22"/>
        <end position="37"/>
    </location>
</feature>
<feature type="compositionally biased region" description="Basic residues" evidence="11">
    <location>
        <begin position="7"/>
        <end position="21"/>
    </location>
</feature>
<dbReference type="Pfam" id="PF04950">
    <property type="entry name" value="RIBIOP_C"/>
    <property type="match status" value="1"/>
</dbReference>
<proteinExistence type="inferred from homology"/>
<evidence type="ECO:0000256" key="1">
    <source>
        <dbReference type="ARBA" id="ARBA00004604"/>
    </source>
</evidence>
<dbReference type="InterPro" id="IPR027417">
    <property type="entry name" value="P-loop_NTPase"/>
</dbReference>
<dbReference type="EMBL" id="GL883026">
    <property type="protein sequence ID" value="EGG15440.1"/>
    <property type="molecule type" value="Genomic_DNA"/>
</dbReference>
<dbReference type="GO" id="GO:0000462">
    <property type="term" value="P:maturation of SSU-rRNA from tricistronic rRNA transcript (SSU-rRNA, 5.8S rRNA, LSU-rRNA)"/>
    <property type="evidence" value="ECO:0007669"/>
    <property type="project" value="TreeGrafter"/>
</dbReference>
<feature type="compositionally biased region" description="Basic and acidic residues" evidence="11">
    <location>
        <begin position="1165"/>
        <end position="1185"/>
    </location>
</feature>
<dbReference type="InterPro" id="IPR000795">
    <property type="entry name" value="T_Tr_GTP-bd_dom"/>
</dbReference>
<protein>
    <submittedName>
        <fullName evidence="13">BMS1-like ribosome biogenesis protein</fullName>
    </submittedName>
</protein>
<sequence>MEDDTKRKAHRKSKVGVKAQRRKDSNIKKAGQEESLKGRNPKAFVNANRFAALKAQRRALDLQQKAVNIPVVDRSGTADEEPPFVVSVVGPPGVGKSTLIRSLIKNYTRYSVGDIKGPITVIAGKKRRLTFIECNNDLNSMIDTAKIADLVLLMVDASFGFEMETFEFLNVLQTHGFPKVIGILNHLDEFKDNKRLKKTKKKLKDRFWTEVYQGAKVFYLSGILHGKYPKQEIHNLARFIAVAKFIPLSWRNTHPYVHVDRFEDITDPERVKHEPQSDRNICLYGYIRGTYLKPHMKVHIPGCGDYHMKSITPLADPCPRPDERKRILNGKERLIYAPMSDIGTIIYDKDAVVINIPESQLQYSRKLAIEQGNDNLEREDDGEEEEDQDDEDEEDGGFKHRGNLGQAIKMVKKLQNSRVALDEKMQESQLKLFSNSKPIKNSRVSEADLNTIQDDDYYSEDEMEDLKIVGNSKTKKVESLEKDSNGRIRRKVHFMNLNKNPTLLGSDDENENENEIDMDGEDQDEDEDDQDESDDEEMEEGSEGEEDQLDYDESDQEEEIDDEEYFDLKKGNDQDGSDEEEDDDDDESSSEEEESSLSTVESSKWKEKMTELALKNRSRKSTSANLKQLIYGIGINDKPLQSSDGEEEELFKEINQILVARFVDKDELTKIGAIGQEDADDDKVLFGDFEDLETGKKYGANEKDSDDESGSDDSSSDSETLTKREERKKERREKLKEQVFGENGGGDGGDDEDYESARAQNKLRKESKIQQINRKFESGETDFIGDLQEAAKKQRAINEKEFEGDDEYSRTQYHGYSIGAYVRIEFEKIPCEFSINFDPRYPVLVGGLLSNEENLGMVNVQVKKHRWHKRVLKSNDPLVISMGWRRFQTMMLYSIQDINGRSRMLKYTPLHMHCHASFYGPMTPPGTGFIAFTTIRNNQQSFRVSANGHVLDLNQSINVVKKLKLVGRPSKILNKTAYISGMFNSNLEVAKFVGATIRTVSGIRGQLKKAVKHGGEGTYRATFEDKLLMSDIVFLRTWYPILPTKFYNPVTNILQKQKGEWQGMKTVGQLRFEKGLRAPIKQDSLYRDIHRTERRFRPLEIPSKLQAALPFDLKPKRSHVITNEADALLSSRAVIMEPHEKRVQDLITRLEMIKQKKIHQQNQKQQERVNAHKEKSAKEELEKQQRLKDQFKRKMKLESLKELTFYSILFNKLTTISTTDYYVSEMIDYVPKVRVSVSIAARL</sequence>
<dbReference type="GO" id="GO:0030686">
    <property type="term" value="C:90S preribosome"/>
    <property type="evidence" value="ECO:0007669"/>
    <property type="project" value="TreeGrafter"/>
</dbReference>
<keyword evidence="2" id="KW-0690">Ribosome biogenesis</keyword>
<evidence type="ECO:0000256" key="3">
    <source>
        <dbReference type="ARBA" id="ARBA00022553"/>
    </source>
</evidence>
<feature type="compositionally biased region" description="Acidic residues" evidence="11">
    <location>
        <begin position="704"/>
        <end position="716"/>
    </location>
</feature>
<evidence type="ECO:0000256" key="6">
    <source>
        <dbReference type="ARBA" id="ARBA00022840"/>
    </source>
</evidence>
<dbReference type="AlphaFoldDB" id="F4Q9S1"/>
<dbReference type="GeneID" id="14867739"/>
<name>F4Q9S1_CACFS</name>
<evidence type="ECO:0000256" key="10">
    <source>
        <dbReference type="ARBA" id="ARBA00061391"/>
    </source>
</evidence>
<organism evidence="13 14">
    <name type="scientific">Cavenderia fasciculata</name>
    <name type="common">Slime mold</name>
    <name type="synonym">Dictyostelium fasciculatum</name>
    <dbReference type="NCBI Taxonomy" id="261658"/>
    <lineage>
        <taxon>Eukaryota</taxon>
        <taxon>Amoebozoa</taxon>
        <taxon>Evosea</taxon>
        <taxon>Eumycetozoa</taxon>
        <taxon>Dictyostelia</taxon>
        <taxon>Acytosteliales</taxon>
        <taxon>Cavenderiaceae</taxon>
        <taxon>Cavenderia</taxon>
    </lineage>
</organism>
<dbReference type="GO" id="GO:0032040">
    <property type="term" value="C:small-subunit processome"/>
    <property type="evidence" value="ECO:0007669"/>
    <property type="project" value="UniProtKB-ARBA"/>
</dbReference>
<comment type="similarity">
    <text evidence="10">Belongs to the TRAFAC class translation factor GTPase superfamily. Bms1-like GTPase family. BMS1 subfamily.</text>
</comment>
<keyword evidence="4" id="KW-0547">Nucleotide-binding</keyword>
<evidence type="ECO:0000256" key="7">
    <source>
        <dbReference type="ARBA" id="ARBA00023134"/>
    </source>
</evidence>
<evidence type="ECO:0000256" key="2">
    <source>
        <dbReference type="ARBA" id="ARBA00022517"/>
    </source>
</evidence>
<dbReference type="GO" id="GO:0005654">
    <property type="term" value="C:nucleoplasm"/>
    <property type="evidence" value="ECO:0007669"/>
    <property type="project" value="UniProtKB-ARBA"/>
</dbReference>
<dbReference type="SUPFAM" id="SSF52540">
    <property type="entry name" value="P-loop containing nucleoside triphosphate hydrolases"/>
    <property type="match status" value="1"/>
</dbReference>
<evidence type="ECO:0000313" key="13">
    <source>
        <dbReference type="EMBL" id="EGG15440.1"/>
    </source>
</evidence>
<dbReference type="PROSITE" id="PS51714">
    <property type="entry name" value="G_BMS1"/>
    <property type="match status" value="1"/>
</dbReference>
<reference evidence="14" key="1">
    <citation type="journal article" date="2011" name="Genome Res.">
        <title>Phylogeny-wide analysis of social amoeba genomes highlights ancient origins for complex intercellular communication.</title>
        <authorList>
            <person name="Heidel A.J."/>
            <person name="Lawal H.M."/>
            <person name="Felder M."/>
            <person name="Schilde C."/>
            <person name="Helps N.R."/>
            <person name="Tunggal B."/>
            <person name="Rivero F."/>
            <person name="John U."/>
            <person name="Schleicher M."/>
            <person name="Eichinger L."/>
            <person name="Platzer M."/>
            <person name="Noegel A.A."/>
            <person name="Schaap P."/>
            <person name="Gloeckner G."/>
        </authorList>
    </citation>
    <scope>NUCLEOTIDE SEQUENCE [LARGE SCALE GENOMIC DNA]</scope>
    <source>
        <strain evidence="14">SH3</strain>
    </source>
</reference>
<evidence type="ECO:0000256" key="5">
    <source>
        <dbReference type="ARBA" id="ARBA00022801"/>
    </source>
</evidence>
<dbReference type="Pfam" id="PF00009">
    <property type="entry name" value="GTP_EFTU"/>
    <property type="match status" value="1"/>
</dbReference>
<dbReference type="InterPro" id="IPR037875">
    <property type="entry name" value="Bms1_N"/>
</dbReference>
<dbReference type="Gene3D" id="3.40.50.300">
    <property type="entry name" value="P-loop containing nucleotide triphosphate hydrolases"/>
    <property type="match status" value="1"/>
</dbReference>
<accession>F4Q9S1</accession>
<dbReference type="OrthoDB" id="10260897at2759"/>
<feature type="region of interest" description="Disordered" evidence="11">
    <location>
        <begin position="491"/>
        <end position="606"/>
    </location>
</feature>
<dbReference type="GO" id="GO:0003924">
    <property type="term" value="F:GTPase activity"/>
    <property type="evidence" value="ECO:0007669"/>
    <property type="project" value="InterPro"/>
</dbReference>
<evidence type="ECO:0000313" key="14">
    <source>
        <dbReference type="Proteomes" id="UP000007797"/>
    </source>
</evidence>
<dbReference type="PANTHER" id="PTHR12858:SF2">
    <property type="entry name" value="RIBOSOME BIOGENESIS PROTEIN BMS1 HOMOLOG"/>
    <property type="match status" value="1"/>
</dbReference>
<dbReference type="PANTHER" id="PTHR12858">
    <property type="entry name" value="RIBOSOME BIOGENESIS PROTEIN"/>
    <property type="match status" value="1"/>
</dbReference>